<dbReference type="AlphaFoldDB" id="A0A6S7HK84"/>
<reference evidence="2" key="1">
    <citation type="submission" date="2020-04" db="EMBL/GenBank/DDBJ databases">
        <authorList>
            <person name="Alioto T."/>
            <person name="Alioto T."/>
            <person name="Gomez Garrido J."/>
        </authorList>
    </citation>
    <scope>NUCLEOTIDE SEQUENCE</scope>
    <source>
        <strain evidence="2">A484AB</strain>
    </source>
</reference>
<keyword evidence="3" id="KW-1185">Reference proteome</keyword>
<dbReference type="Proteomes" id="UP001152795">
    <property type="component" value="Unassembled WGS sequence"/>
</dbReference>
<organism evidence="2 3">
    <name type="scientific">Paramuricea clavata</name>
    <name type="common">Red gorgonian</name>
    <name type="synonym">Violescent sea-whip</name>
    <dbReference type="NCBI Taxonomy" id="317549"/>
    <lineage>
        <taxon>Eukaryota</taxon>
        <taxon>Metazoa</taxon>
        <taxon>Cnidaria</taxon>
        <taxon>Anthozoa</taxon>
        <taxon>Octocorallia</taxon>
        <taxon>Malacalcyonacea</taxon>
        <taxon>Plexauridae</taxon>
        <taxon>Paramuricea</taxon>
    </lineage>
</organism>
<gene>
    <name evidence="2" type="ORF">PACLA_8A010395</name>
</gene>
<feature type="compositionally biased region" description="Polar residues" evidence="1">
    <location>
        <begin position="304"/>
        <end position="325"/>
    </location>
</feature>
<evidence type="ECO:0000313" key="2">
    <source>
        <dbReference type="EMBL" id="CAB4005644.1"/>
    </source>
</evidence>
<accession>A0A6S7HK84</accession>
<evidence type="ECO:0000256" key="1">
    <source>
        <dbReference type="SAM" id="MobiDB-lite"/>
    </source>
</evidence>
<comment type="caution">
    <text evidence="2">The sequence shown here is derived from an EMBL/GenBank/DDBJ whole genome shotgun (WGS) entry which is preliminary data.</text>
</comment>
<dbReference type="EMBL" id="CACRXK020005258">
    <property type="protein sequence ID" value="CAB4005644.1"/>
    <property type="molecule type" value="Genomic_DNA"/>
</dbReference>
<sequence length="410" mass="46575">MATKKARWNDALEMVHDYPDMQPFLMLMLVHKTILVSLLKSGAITSEDFPEMQVFDVVPNNNVPSNLPQFVLKLKAQHGRRSVDSTSHWRSTTVDDSYSVYNILERWWSECGLRVHETRLPGFYVQISTLGSSQNLPNKEDIGNVFMMIAKNICLGLVAAILAKPDICIDHLLKAIIDCHDSGYSKLVCHLVRLLFPFGLESWYMIQRLSESDRRSTSSMTDQYFCNIMAFYYRAIVTEYLVSEKSKTKHGLEESPQHSIGNDACEWSSAITMESNNRVLSMGDTFTSCNEGTNSENLERLQSPEYSLESSNVQSMSEVDFGSSTTKDHAEGENNNVSKKLEETSIYREIYRIGLVCSTVLLSDIHAQFQKLNSSVEHCIPEKDEHLQDEEDSGIKSELEISLSVRKTYE</sequence>
<feature type="region of interest" description="Disordered" evidence="1">
    <location>
        <begin position="291"/>
        <end position="336"/>
    </location>
</feature>
<protein>
    <submittedName>
        <fullName evidence="2">Uncharacterized protein</fullName>
    </submittedName>
</protein>
<proteinExistence type="predicted"/>
<evidence type="ECO:0000313" key="3">
    <source>
        <dbReference type="Proteomes" id="UP001152795"/>
    </source>
</evidence>
<name>A0A6S7HK84_PARCT</name>